<evidence type="ECO:0000313" key="3">
    <source>
        <dbReference type="Proteomes" id="UP000807025"/>
    </source>
</evidence>
<keyword evidence="3" id="KW-1185">Reference proteome</keyword>
<dbReference type="EMBL" id="MU154592">
    <property type="protein sequence ID" value="KAF9493012.1"/>
    <property type="molecule type" value="Genomic_DNA"/>
</dbReference>
<comment type="caution">
    <text evidence="2">The sequence shown here is derived from an EMBL/GenBank/DDBJ whole genome shotgun (WGS) entry which is preliminary data.</text>
</comment>
<evidence type="ECO:0000313" key="2">
    <source>
        <dbReference type="EMBL" id="KAF9493012.1"/>
    </source>
</evidence>
<dbReference type="InterPro" id="IPR008972">
    <property type="entry name" value="Cupredoxin"/>
</dbReference>
<feature type="signal peptide" evidence="1">
    <location>
        <begin position="1"/>
        <end position="19"/>
    </location>
</feature>
<keyword evidence="1" id="KW-0732">Signal</keyword>
<evidence type="ECO:0008006" key="4">
    <source>
        <dbReference type="Google" id="ProtNLM"/>
    </source>
</evidence>
<dbReference type="OrthoDB" id="1921208at2759"/>
<reference evidence="2" key="1">
    <citation type="submission" date="2020-11" db="EMBL/GenBank/DDBJ databases">
        <authorList>
            <consortium name="DOE Joint Genome Institute"/>
            <person name="Ahrendt S."/>
            <person name="Riley R."/>
            <person name="Andreopoulos W."/>
            <person name="Labutti K."/>
            <person name="Pangilinan J."/>
            <person name="Ruiz-Duenas F.J."/>
            <person name="Barrasa J.M."/>
            <person name="Sanchez-Garcia M."/>
            <person name="Camarero S."/>
            <person name="Miyauchi S."/>
            <person name="Serrano A."/>
            <person name="Linde D."/>
            <person name="Babiker R."/>
            <person name="Drula E."/>
            <person name="Ayuso-Fernandez I."/>
            <person name="Pacheco R."/>
            <person name="Padilla G."/>
            <person name="Ferreira P."/>
            <person name="Barriuso J."/>
            <person name="Kellner H."/>
            <person name="Castanera R."/>
            <person name="Alfaro M."/>
            <person name="Ramirez L."/>
            <person name="Pisabarro A.G."/>
            <person name="Kuo A."/>
            <person name="Tritt A."/>
            <person name="Lipzen A."/>
            <person name="He G."/>
            <person name="Yan M."/>
            <person name="Ng V."/>
            <person name="Cullen D."/>
            <person name="Martin F."/>
            <person name="Rosso M.-N."/>
            <person name="Henrissat B."/>
            <person name="Hibbett D."/>
            <person name="Martinez A.T."/>
            <person name="Grigoriev I.V."/>
        </authorList>
    </citation>
    <scope>NUCLEOTIDE SEQUENCE</scope>
    <source>
        <strain evidence="2">ATCC 90797</strain>
    </source>
</reference>
<dbReference type="PANTHER" id="PTHR34883">
    <property type="entry name" value="SERINE-RICH PROTEIN, PUTATIVE-RELATED-RELATED"/>
    <property type="match status" value="1"/>
</dbReference>
<protein>
    <recommendedName>
        <fullName evidence="4">Extracellular serine-rich protein</fullName>
    </recommendedName>
</protein>
<dbReference type="SUPFAM" id="SSF49503">
    <property type="entry name" value="Cupredoxins"/>
    <property type="match status" value="1"/>
</dbReference>
<dbReference type="InterPro" id="IPR052953">
    <property type="entry name" value="Ser-rich/MCO-related"/>
</dbReference>
<gene>
    <name evidence="2" type="ORF">BDN71DRAFT_1450842</name>
</gene>
<sequence length="141" mass="14427">MRFTSIVAAALAVVPSVLAANFAVNVGQDNTFAFNPTSITGAAAGDTITFTFLTRNHSATTTTFTSPCPPPDGGVPGGFDTGFHPATSSPAQAVVTLASGNTQWVACRQAGGAHCRLGMTFAVNPTAEQTYEQFLANARAS</sequence>
<evidence type="ECO:0000256" key="1">
    <source>
        <dbReference type="SAM" id="SignalP"/>
    </source>
</evidence>
<accession>A0A9P6D6H6</accession>
<organism evidence="2 3">
    <name type="scientific">Pleurotus eryngii</name>
    <name type="common">Boletus of the steppes</name>
    <dbReference type="NCBI Taxonomy" id="5323"/>
    <lineage>
        <taxon>Eukaryota</taxon>
        <taxon>Fungi</taxon>
        <taxon>Dikarya</taxon>
        <taxon>Basidiomycota</taxon>
        <taxon>Agaricomycotina</taxon>
        <taxon>Agaricomycetes</taxon>
        <taxon>Agaricomycetidae</taxon>
        <taxon>Agaricales</taxon>
        <taxon>Pleurotineae</taxon>
        <taxon>Pleurotaceae</taxon>
        <taxon>Pleurotus</taxon>
    </lineage>
</organism>
<feature type="chain" id="PRO_5040150463" description="Extracellular serine-rich protein" evidence="1">
    <location>
        <begin position="20"/>
        <end position="141"/>
    </location>
</feature>
<dbReference type="AlphaFoldDB" id="A0A9P6D6H6"/>
<name>A0A9P6D6H6_PLEER</name>
<dbReference type="PANTHER" id="PTHR34883:SF15">
    <property type="entry name" value="EXTRACELLULAR SERINE-RICH PROTEIN"/>
    <property type="match status" value="1"/>
</dbReference>
<proteinExistence type="predicted"/>
<dbReference type="Gene3D" id="2.60.40.420">
    <property type="entry name" value="Cupredoxins - blue copper proteins"/>
    <property type="match status" value="1"/>
</dbReference>
<dbReference type="Proteomes" id="UP000807025">
    <property type="component" value="Unassembled WGS sequence"/>
</dbReference>